<dbReference type="Proteomes" id="UP000184074">
    <property type="component" value="Unassembled WGS sequence"/>
</dbReference>
<dbReference type="SUPFAM" id="SSF52540">
    <property type="entry name" value="P-loop containing nucleoside triphosphate hydrolases"/>
    <property type="match status" value="1"/>
</dbReference>
<evidence type="ECO:0000313" key="4">
    <source>
        <dbReference type="Proteomes" id="UP000184074"/>
    </source>
</evidence>
<name>A0A1M5QPA5_9RHOB</name>
<feature type="region of interest" description="Disordered" evidence="1">
    <location>
        <begin position="687"/>
        <end position="710"/>
    </location>
</feature>
<dbReference type="AlphaFoldDB" id="A0A1M5QPA5"/>
<evidence type="ECO:0000313" key="3">
    <source>
        <dbReference type="EMBL" id="SHH15952.1"/>
    </source>
</evidence>
<dbReference type="EMBL" id="FQXB01000003">
    <property type="protein sequence ID" value="SHH15952.1"/>
    <property type="molecule type" value="Genomic_DNA"/>
</dbReference>
<dbReference type="InterPro" id="IPR014153">
    <property type="entry name" value="Ds_break_AddB"/>
</dbReference>
<dbReference type="Gene3D" id="3.90.320.10">
    <property type="match status" value="1"/>
</dbReference>
<dbReference type="STRING" id="1508389.SAMN05444003_2242"/>
<dbReference type="Pfam" id="PF12705">
    <property type="entry name" value="PDDEXK_1"/>
    <property type="match status" value="1"/>
</dbReference>
<protein>
    <submittedName>
        <fullName evidence="3">Double-strand break repair protein AddB</fullName>
    </submittedName>
</protein>
<organism evidence="3 4">
    <name type="scientific">Cognatiyoonia sediminum</name>
    <dbReference type="NCBI Taxonomy" id="1508389"/>
    <lineage>
        <taxon>Bacteria</taxon>
        <taxon>Pseudomonadati</taxon>
        <taxon>Pseudomonadota</taxon>
        <taxon>Alphaproteobacteria</taxon>
        <taxon>Rhodobacterales</taxon>
        <taxon>Paracoccaceae</taxon>
        <taxon>Cognatiyoonia</taxon>
    </lineage>
</organism>
<reference evidence="3 4" key="1">
    <citation type="submission" date="2016-11" db="EMBL/GenBank/DDBJ databases">
        <authorList>
            <person name="Jaros S."/>
            <person name="Januszkiewicz K."/>
            <person name="Wedrychowicz H."/>
        </authorList>
    </citation>
    <scope>NUCLEOTIDE SEQUENCE [LARGE SCALE GENOMIC DNA]</scope>
    <source>
        <strain evidence="3 4">DSM 28715</strain>
    </source>
</reference>
<feature type="domain" description="PD-(D/E)XK endonuclease-like" evidence="2">
    <location>
        <begin position="712"/>
        <end position="895"/>
    </location>
</feature>
<evidence type="ECO:0000259" key="2">
    <source>
        <dbReference type="Pfam" id="PF12705"/>
    </source>
</evidence>
<dbReference type="NCBIfam" id="TIGR02786">
    <property type="entry name" value="addB_alphas"/>
    <property type="match status" value="1"/>
</dbReference>
<dbReference type="InterPro" id="IPR038726">
    <property type="entry name" value="PDDEXK_AddAB-type"/>
</dbReference>
<accession>A0A1M5QPA5</accession>
<keyword evidence="4" id="KW-1185">Reference proteome</keyword>
<sequence length="977" mass="108479">MSDRPKSKIYGLPLGTNVAEAFASGFHDFCEGLSPVQIAKSEVFVNTARMQRSLREAFDRGPDSLVPRIKLLTDISSDPLFSGAETAPNALQLKLEISRLISSLLDAAPDIAPKSSLFPLTDSLVSLLDEMAEEGVSFEDLKSLDITDQSGHWSRALDFLKIVEPILDQGQIAGALQQQAVERQIEHWADNPPDHPVIVLGSTGSRKTTRILMKAVAALPHGAVLLPGFDWAMPADVWPELGKDGSSIQEDHPQFRFWNFLQEMDLSVVDVEQWSSCPAQHSPLNDLISLSLRPAPVTDAWLEEGPKLGELTVATETLSLIEAPSPRVEAEAIAIRMRYALQEQKTVALISPDRNLTRQVAAALDRWDLVPDDSAGVPLTLTPPGRLLCQVMDLFLPPMTAEKLVTLLKHPIVHTGNMDRGQHLLRTRELELLLRRSGKVSVDVETLGDFAERRRNSDPEIVVWLGWLKKAVFDNTVSPNAPLEDYLRHHIAIAEYLSAGPDSSEMGELWLEAEGRSVEQAITSLTEAAQSSGAVSLRDYTNLVRGYLANETVRNHDEGRPDLLILGTLESRVQSADLVILGGLNDGVWPPAPNPDPWLNRQMRKDVGLLSPDRRIGLSAHDYQQALSSKEVVISRSVRTADSDTVPSRWVNRLANLLSGLPNNHGPKALDEMKERGNVWVQAAESQLSVTEQPNPTHRPSPQPPINHRPKQLSVTKIKTLIRDPYAIYAEALLRLRPLNQLSVRQEYQLRGVLFHKILQHFTEAGLTADAEDELLKIAEKVLLKGCPWPHVRLQWESRLKSIIPAFLTQEAKRQDQRTKGYTEVRGKLSSDLPDFTLVGIADRIDLTNDGLAAIYDYKTGSLPSKPQQRHFDKQLLLEAAMQERGAFERITATAVKEAKFLGIGSKVAAVDAPLDEVSADQVWADLLKLITNWNDQDRGYSARIAMFKKSDIGNYDHLSRFGEWSVSDDAKPEPVK</sequence>
<evidence type="ECO:0000256" key="1">
    <source>
        <dbReference type="SAM" id="MobiDB-lite"/>
    </source>
</evidence>
<dbReference type="InterPro" id="IPR027417">
    <property type="entry name" value="P-loop_NTPase"/>
</dbReference>
<dbReference type="InterPro" id="IPR011604">
    <property type="entry name" value="PDDEXK-like_dom_sf"/>
</dbReference>
<gene>
    <name evidence="3" type="ORF">SAMN05444003_2242</name>
</gene>
<feature type="compositionally biased region" description="Polar residues" evidence="1">
    <location>
        <begin position="687"/>
        <end position="696"/>
    </location>
</feature>
<proteinExistence type="predicted"/>
<feature type="compositionally biased region" description="Pro residues" evidence="1">
    <location>
        <begin position="697"/>
        <end position="707"/>
    </location>
</feature>